<sequence length="125" mass="13466">MFSHVMIGVNDMEASKKFYDATMQVLGYKPGIMDEKGRCFYLDKSGVFALTKPINGEPACHGNGTTLGFKVESTEQAEAWHAAGVANGGVACEDPPGVRGEGENKMHLAYLRDPAGNKICTLIRV</sequence>
<dbReference type="EMBL" id="JAEILT010000015">
    <property type="protein sequence ID" value="MBJ2137033.1"/>
    <property type="molecule type" value="Genomic_DNA"/>
</dbReference>
<reference evidence="2 3" key="1">
    <citation type="submission" date="2020-12" db="EMBL/GenBank/DDBJ databases">
        <title>Draft genome sequences of nine environmental bacterial isolates colonizing plastic.</title>
        <authorList>
            <person name="Borre I."/>
            <person name="Sonnenschein E.C."/>
        </authorList>
    </citation>
    <scope>NUCLEOTIDE SEQUENCE [LARGE SCALE GENOMIC DNA]</scope>
    <source>
        <strain evidence="2 3">IB30</strain>
    </source>
</reference>
<dbReference type="RefSeq" id="WP_013753633.1">
    <property type="nucleotide sequence ID" value="NZ_JAEILT010000015.1"/>
</dbReference>
<dbReference type="Gene3D" id="3.10.180.10">
    <property type="entry name" value="2,3-Dihydroxybiphenyl 1,2-Dioxygenase, domain 1"/>
    <property type="match status" value="1"/>
</dbReference>
<dbReference type="Proteomes" id="UP000649232">
    <property type="component" value="Unassembled WGS sequence"/>
</dbReference>
<dbReference type="PANTHER" id="PTHR35006">
    <property type="entry name" value="GLYOXALASE FAMILY PROTEIN (AFU_ORTHOLOGUE AFUA_5G14830)"/>
    <property type="match status" value="1"/>
</dbReference>
<comment type="caution">
    <text evidence="2">The sequence shown here is derived from an EMBL/GenBank/DDBJ whole genome shotgun (WGS) entry which is preliminary data.</text>
</comment>
<dbReference type="InterPro" id="IPR004360">
    <property type="entry name" value="Glyas_Fos-R_dOase_dom"/>
</dbReference>
<evidence type="ECO:0000259" key="1">
    <source>
        <dbReference type="PROSITE" id="PS51819"/>
    </source>
</evidence>
<dbReference type="SUPFAM" id="SSF54593">
    <property type="entry name" value="Glyoxalase/Bleomycin resistance protein/Dihydroxybiphenyl dioxygenase"/>
    <property type="match status" value="1"/>
</dbReference>
<dbReference type="PANTHER" id="PTHR35006:SF1">
    <property type="entry name" value="BLL2941 PROTEIN"/>
    <property type="match status" value="1"/>
</dbReference>
<dbReference type="CDD" id="cd07262">
    <property type="entry name" value="VOC_like"/>
    <property type="match status" value="1"/>
</dbReference>
<evidence type="ECO:0000313" key="3">
    <source>
        <dbReference type="Proteomes" id="UP000649232"/>
    </source>
</evidence>
<gene>
    <name evidence="2" type="ORF">JEU11_11265</name>
</gene>
<feature type="domain" description="VOC" evidence="1">
    <location>
        <begin position="1"/>
        <end position="124"/>
    </location>
</feature>
<protein>
    <submittedName>
        <fullName evidence="2">VOC family protein</fullName>
    </submittedName>
</protein>
<dbReference type="InterPro" id="IPR029068">
    <property type="entry name" value="Glyas_Bleomycin-R_OHBP_Dase"/>
</dbReference>
<dbReference type="Pfam" id="PF00903">
    <property type="entry name" value="Glyoxalase"/>
    <property type="match status" value="1"/>
</dbReference>
<name>A0ABS0WF16_9ALTE</name>
<dbReference type="InterPro" id="IPR037523">
    <property type="entry name" value="VOC_core"/>
</dbReference>
<proteinExistence type="predicted"/>
<accession>A0ABS0WF16</accession>
<organism evidence="2 3">
    <name type="scientific">Paraglaciecola chathamensis</name>
    <dbReference type="NCBI Taxonomy" id="368405"/>
    <lineage>
        <taxon>Bacteria</taxon>
        <taxon>Pseudomonadati</taxon>
        <taxon>Pseudomonadota</taxon>
        <taxon>Gammaproteobacteria</taxon>
        <taxon>Alteromonadales</taxon>
        <taxon>Alteromonadaceae</taxon>
        <taxon>Paraglaciecola</taxon>
    </lineage>
</organism>
<evidence type="ECO:0000313" key="2">
    <source>
        <dbReference type="EMBL" id="MBJ2137033.1"/>
    </source>
</evidence>
<dbReference type="PROSITE" id="PS51819">
    <property type="entry name" value="VOC"/>
    <property type="match status" value="1"/>
</dbReference>